<dbReference type="Pfam" id="PF11350">
    <property type="entry name" value="DUF3152"/>
    <property type="match status" value="1"/>
</dbReference>
<dbReference type="EMBL" id="CADCSZ010000013">
    <property type="protein sequence ID" value="CAA9212557.1"/>
    <property type="molecule type" value="Genomic_DNA"/>
</dbReference>
<feature type="region of interest" description="Disordered" evidence="1">
    <location>
        <begin position="148"/>
        <end position="167"/>
    </location>
</feature>
<dbReference type="Gene3D" id="3.40.390.10">
    <property type="entry name" value="Collagenase (Catalytic Domain)"/>
    <property type="match status" value="1"/>
</dbReference>
<dbReference type="AlphaFoldDB" id="A0A6J4H1Q8"/>
<dbReference type="SUPFAM" id="SSF55486">
    <property type="entry name" value="Metalloproteases ('zincins'), catalytic domain"/>
    <property type="match status" value="1"/>
</dbReference>
<dbReference type="InterPro" id="IPR022603">
    <property type="entry name" value="DUF3152"/>
</dbReference>
<evidence type="ECO:0000259" key="2">
    <source>
        <dbReference type="Pfam" id="PF11350"/>
    </source>
</evidence>
<proteinExistence type="predicted"/>
<feature type="domain" description="DUF3152" evidence="2">
    <location>
        <begin position="15"/>
        <end position="137"/>
    </location>
</feature>
<sequence length="167" mass="18649">MAYRLERRTTDPATADFVAFAESTLADPRGWRRAGFGLVRQEDARFTVVLAEGPEVDAMCLPYDTYGQYSCQNGPTVALNADRWRSATPKWTGTLDDYRRYLVGHEVGHLLGLRHPRIQCPAPGRPAPLMAQQSTELEGCLPNPWPLDDEVGLGRRRPADLAPPYQP</sequence>
<evidence type="ECO:0000256" key="1">
    <source>
        <dbReference type="SAM" id="MobiDB-lite"/>
    </source>
</evidence>
<protein>
    <recommendedName>
        <fullName evidence="2">DUF3152 domain-containing protein</fullName>
    </recommendedName>
</protein>
<accession>A0A6J4H1Q8</accession>
<dbReference type="InterPro" id="IPR024079">
    <property type="entry name" value="MetalloPept_cat_dom_sf"/>
</dbReference>
<reference evidence="3" key="1">
    <citation type="submission" date="2020-02" db="EMBL/GenBank/DDBJ databases">
        <authorList>
            <person name="Meier V. D."/>
        </authorList>
    </citation>
    <scope>NUCLEOTIDE SEQUENCE</scope>
    <source>
        <strain evidence="3">AVDCRST_MAG76</strain>
    </source>
</reference>
<organism evidence="3">
    <name type="scientific">uncultured Acidimicrobiales bacterium</name>
    <dbReference type="NCBI Taxonomy" id="310071"/>
    <lineage>
        <taxon>Bacteria</taxon>
        <taxon>Bacillati</taxon>
        <taxon>Actinomycetota</taxon>
        <taxon>Acidimicrobiia</taxon>
        <taxon>Acidimicrobiales</taxon>
        <taxon>environmental samples</taxon>
    </lineage>
</organism>
<evidence type="ECO:0000313" key="3">
    <source>
        <dbReference type="EMBL" id="CAA9212557.1"/>
    </source>
</evidence>
<dbReference type="GO" id="GO:0008237">
    <property type="term" value="F:metallopeptidase activity"/>
    <property type="evidence" value="ECO:0007669"/>
    <property type="project" value="InterPro"/>
</dbReference>
<gene>
    <name evidence="3" type="ORF">AVDCRST_MAG76-198</name>
</gene>
<name>A0A6J4H1Q8_9ACTN</name>